<dbReference type="GO" id="GO:0006508">
    <property type="term" value="P:proteolysis"/>
    <property type="evidence" value="ECO:0007669"/>
    <property type="project" value="UniProtKB-KW"/>
</dbReference>
<dbReference type="EC" id="3.4.21.-" evidence="7"/>
<feature type="domain" description="Peptidase S49" evidence="6">
    <location>
        <begin position="108"/>
        <end position="259"/>
    </location>
</feature>
<dbReference type="PANTHER" id="PTHR42987">
    <property type="entry name" value="PEPTIDASE S49"/>
    <property type="match status" value="1"/>
</dbReference>
<keyword evidence="3 7" id="KW-0378">Hydrolase</keyword>
<dbReference type="AlphaFoldDB" id="A0A2G1DFB9"/>
<dbReference type="NCBIfam" id="TIGR00706">
    <property type="entry name" value="SppA_dom"/>
    <property type="match status" value="1"/>
</dbReference>
<evidence type="ECO:0000256" key="2">
    <source>
        <dbReference type="ARBA" id="ARBA00022670"/>
    </source>
</evidence>
<keyword evidence="5" id="KW-1133">Transmembrane helix</keyword>
<dbReference type="Gene3D" id="3.90.226.10">
    <property type="entry name" value="2-enoyl-CoA Hydratase, Chain A, domain 1"/>
    <property type="match status" value="1"/>
</dbReference>
<reference evidence="8 9" key="1">
    <citation type="submission" date="2017-09" db="EMBL/GenBank/DDBJ databases">
        <title>Arcobacter canalis sp. nov., a new species isolated from a water canal contaminated with urban sewage.</title>
        <authorList>
            <person name="Perez-Cataluna A."/>
            <person name="Salas-Masso N."/>
            <person name="Figueras M.J."/>
        </authorList>
    </citation>
    <scope>NUCLEOTIDE SEQUENCE [LARGE SCALE GENOMIC DNA]</scope>
    <source>
        <strain evidence="8 9">F98-3</strain>
    </source>
</reference>
<dbReference type="Proteomes" id="UP000262712">
    <property type="component" value="Chromosome"/>
</dbReference>
<feature type="transmembrane region" description="Helical" evidence="5">
    <location>
        <begin position="12"/>
        <end position="36"/>
    </location>
</feature>
<keyword evidence="2 7" id="KW-0645">Protease</keyword>
<gene>
    <name evidence="8" type="primary">sppA</name>
    <name evidence="7" type="ORF">AMOL_0532</name>
    <name evidence="8" type="ORF">CPU12_11800</name>
</gene>
<dbReference type="InterPro" id="IPR047272">
    <property type="entry name" value="S49_SppA_C"/>
</dbReference>
<comment type="similarity">
    <text evidence="1">Belongs to the peptidase S49 family.</text>
</comment>
<evidence type="ECO:0000313" key="8">
    <source>
        <dbReference type="EMBL" id="PHO17185.1"/>
    </source>
</evidence>
<accession>A0A2G1DFB9</accession>
<keyword evidence="4" id="KW-0720">Serine protease</keyword>
<dbReference type="PANTHER" id="PTHR42987:SF7">
    <property type="entry name" value="SIGNAL PEPTIDE PEPTIDASE SPPA-RELATED"/>
    <property type="match status" value="1"/>
</dbReference>
<dbReference type="RefSeq" id="WP_099343329.1">
    <property type="nucleotide sequence ID" value="NZ_CP032098.1"/>
</dbReference>
<name>A0A2G1DFB9_9BACT</name>
<evidence type="ECO:0000256" key="5">
    <source>
        <dbReference type="SAM" id="Phobius"/>
    </source>
</evidence>
<dbReference type="EMBL" id="NXFY01000022">
    <property type="protein sequence ID" value="PHO17185.1"/>
    <property type="molecule type" value="Genomic_DNA"/>
</dbReference>
<evidence type="ECO:0000313" key="10">
    <source>
        <dbReference type="Proteomes" id="UP000262712"/>
    </source>
</evidence>
<dbReference type="SUPFAM" id="SSF52096">
    <property type="entry name" value="ClpP/crotonase"/>
    <property type="match status" value="1"/>
</dbReference>
<dbReference type="GO" id="GO:0008236">
    <property type="term" value="F:serine-type peptidase activity"/>
    <property type="evidence" value="ECO:0007669"/>
    <property type="project" value="UniProtKB-KW"/>
</dbReference>
<evidence type="ECO:0000259" key="6">
    <source>
        <dbReference type="Pfam" id="PF01343"/>
    </source>
</evidence>
<dbReference type="Proteomes" id="UP000221222">
    <property type="component" value="Unassembled WGS sequence"/>
</dbReference>
<evidence type="ECO:0000256" key="1">
    <source>
        <dbReference type="ARBA" id="ARBA00008683"/>
    </source>
</evidence>
<reference evidence="7 10" key="2">
    <citation type="submission" date="2018-08" db="EMBL/GenBank/DDBJ databases">
        <title>Complete genome of the Arcobacter molluscorum type strain LMG 25693.</title>
        <authorList>
            <person name="Miller W.G."/>
            <person name="Yee E."/>
            <person name="Bono J.L."/>
        </authorList>
    </citation>
    <scope>NUCLEOTIDE SEQUENCE [LARGE SCALE GENOMIC DNA]</scope>
    <source>
        <strain evidence="7 10">CECT 7696</strain>
    </source>
</reference>
<keyword evidence="5" id="KW-0472">Membrane</keyword>
<dbReference type="InterPro" id="IPR004635">
    <property type="entry name" value="Pept_S49_SppA"/>
</dbReference>
<dbReference type="Pfam" id="PF01343">
    <property type="entry name" value="Peptidase_S49"/>
    <property type="match status" value="1"/>
</dbReference>
<keyword evidence="9" id="KW-1185">Reference proteome</keyword>
<evidence type="ECO:0000256" key="3">
    <source>
        <dbReference type="ARBA" id="ARBA00022801"/>
    </source>
</evidence>
<evidence type="ECO:0000256" key="4">
    <source>
        <dbReference type="ARBA" id="ARBA00022825"/>
    </source>
</evidence>
<dbReference type="EMBL" id="CP032098">
    <property type="protein sequence ID" value="AXX91547.1"/>
    <property type="molecule type" value="Genomic_DNA"/>
</dbReference>
<evidence type="ECO:0000313" key="9">
    <source>
        <dbReference type="Proteomes" id="UP000221222"/>
    </source>
</evidence>
<proteinExistence type="inferred from homology"/>
<dbReference type="InterPro" id="IPR002142">
    <property type="entry name" value="Peptidase_S49"/>
</dbReference>
<keyword evidence="5" id="KW-0812">Transmembrane</keyword>
<protein>
    <submittedName>
        <fullName evidence="8">Signal peptide peptidase SppA</fullName>
    </submittedName>
    <submittedName>
        <fullName evidence="7">Signal peptide peptidase protease IV</fullName>
        <ecNumber evidence="7">3.4.21.-</ecNumber>
    </submittedName>
</protein>
<organism evidence="8 9">
    <name type="scientific">Malaciobacter molluscorum LMG 25693</name>
    <dbReference type="NCBI Taxonomy" id="870501"/>
    <lineage>
        <taxon>Bacteria</taxon>
        <taxon>Pseudomonadati</taxon>
        <taxon>Campylobacterota</taxon>
        <taxon>Epsilonproteobacteria</taxon>
        <taxon>Campylobacterales</taxon>
        <taxon>Arcobacteraceae</taxon>
        <taxon>Malaciobacter</taxon>
    </lineage>
</organism>
<dbReference type="KEGG" id="amol:AMOL_0532"/>
<evidence type="ECO:0000313" key="7">
    <source>
        <dbReference type="EMBL" id="AXX91547.1"/>
    </source>
</evidence>
<dbReference type="CDD" id="cd07023">
    <property type="entry name" value="S49_Sppa_N_C"/>
    <property type="match status" value="1"/>
</dbReference>
<dbReference type="InterPro" id="IPR029045">
    <property type="entry name" value="ClpP/crotonase-like_dom_sf"/>
</dbReference>
<sequence length="296" mass="33142">MFNFFKTLFSPIIAILDFITKYFKTIVFLTIMYFVIFSGSNNEISKFQEDYANLQKIELTGPIINSKAILEQIEKARTNVNIKGVLLEVNSPGGAVAPSIEIAYAIKRLKQVKPVVAYASGTIASGSYYASIWANKIIANPGSIVGSIGVIFQGANVEELMEKIGVKAQTIKVGKYKEVGTLTRTWSTYEKDELEKVINDTYDMFISDVATARNLKKSDSNKFADAHIFTARQAKEVKLIDEVGTMYSAKAELIKLSKVSNPIWKKEDKINKLIDKFMNEAVSQFSLRFMDSLKAY</sequence>